<dbReference type="EMBL" id="CP008884">
    <property type="protein sequence ID" value="AIF48863.1"/>
    <property type="molecule type" value="Genomic_DNA"/>
</dbReference>
<keyword evidence="2" id="KW-0472">Membrane</keyword>
<proteinExistence type="inferred from homology"/>
<dbReference type="KEGG" id="dja:HY57_17260"/>
<dbReference type="GO" id="GO:0009279">
    <property type="term" value="C:cell outer membrane"/>
    <property type="evidence" value="ECO:0007669"/>
    <property type="project" value="UniProtKB-SubCell"/>
</dbReference>
<keyword evidence="2" id="KW-0449">Lipoprotein</keyword>
<dbReference type="PATRIC" id="fig|1217721.7.peg.3545"/>
<keyword evidence="2" id="KW-0812">Transmembrane</keyword>
<dbReference type="PANTHER" id="PTHR30203">
    <property type="entry name" value="OUTER MEMBRANE CATION EFFLUX PROTEIN"/>
    <property type="match status" value="1"/>
</dbReference>
<dbReference type="Gene3D" id="2.20.200.10">
    <property type="entry name" value="Outer membrane efflux proteins (OEP)"/>
    <property type="match status" value="1"/>
</dbReference>
<dbReference type="InterPro" id="IPR010131">
    <property type="entry name" value="MdtP/NodT-like"/>
</dbReference>
<evidence type="ECO:0000256" key="2">
    <source>
        <dbReference type="RuleBase" id="RU362097"/>
    </source>
</evidence>
<dbReference type="AlphaFoldDB" id="A0A075K9H8"/>
<evidence type="ECO:0000313" key="3">
    <source>
        <dbReference type="EMBL" id="AIF48863.1"/>
    </source>
</evidence>
<dbReference type="Proteomes" id="UP000027987">
    <property type="component" value="Chromosome"/>
</dbReference>
<dbReference type="Pfam" id="PF02321">
    <property type="entry name" value="OEP"/>
    <property type="match status" value="2"/>
</dbReference>
<dbReference type="NCBIfam" id="TIGR01845">
    <property type="entry name" value="outer_NodT"/>
    <property type="match status" value="1"/>
</dbReference>
<dbReference type="STRING" id="1217721.HY57_17260"/>
<sequence>MAVGLLACALVAGCATVGPDYHVPDTAAINAPAAQGRFVAASAGTRVDALPPRWWELYHDPVLDDLIARTLAANTGLRVAEAQLERNQALVEEARSQRYSASVDAATAWTHPSEEAVLKRVGVKPYENYNAGVSAAYDLDLFGAIRRGVEAASADDEAAVAARDLVRVHVVAETVRAYADVCNAGHDIALMQQQIAVAQDDVRLTQVSVDHGRTSPVEITHQQDVLATVQAQLPALKAVQRNAAFRLATLAGRPPAEADPALLACNQPLVLDHPIPVGDGQGLLRRRPDVRAAERRLAASTARIGVATAALYPDIKLGISVGSTGKAVDAATGYTNRFAVGPLISWNLNRDAVRARIAQADAQSRASLAVFDDTVLAALQEVETSLETYAADLDRQTDLVAARDSARLRAAQMDELRKGGRIDSLSLLAAERDRWVAEGALAASQRTINRDQVAIFLALGGGWE</sequence>
<organism evidence="3 4">
    <name type="scientific">Dyella japonica A8</name>
    <dbReference type="NCBI Taxonomy" id="1217721"/>
    <lineage>
        <taxon>Bacteria</taxon>
        <taxon>Pseudomonadati</taxon>
        <taxon>Pseudomonadota</taxon>
        <taxon>Gammaproteobacteria</taxon>
        <taxon>Lysobacterales</taxon>
        <taxon>Rhodanobacteraceae</taxon>
        <taxon>Dyella</taxon>
    </lineage>
</organism>
<comment type="similarity">
    <text evidence="1 2">Belongs to the outer membrane factor (OMF) (TC 1.B.17) family.</text>
</comment>
<dbReference type="InterPro" id="IPR003423">
    <property type="entry name" value="OMP_efflux"/>
</dbReference>
<dbReference type="HOGENOM" id="CLU_012817_13_0_6"/>
<accession>A0A075K9H8</accession>
<reference evidence="3 4" key="1">
    <citation type="submission" date="2014-07" db="EMBL/GenBank/DDBJ databases">
        <title>Complete Genome Sequence of Dyella japonica Strain A8 Isolated from Malaysian Tropical Soil.</title>
        <authorList>
            <person name="Hui R.K.H."/>
            <person name="Chen J.-W."/>
            <person name="Chan K.-G."/>
            <person name="Leung F.C.C."/>
        </authorList>
    </citation>
    <scope>NUCLEOTIDE SEQUENCE [LARGE SCALE GENOMIC DNA]</scope>
    <source>
        <strain evidence="3 4">A8</strain>
    </source>
</reference>
<evidence type="ECO:0000313" key="4">
    <source>
        <dbReference type="Proteomes" id="UP000027987"/>
    </source>
</evidence>
<keyword evidence="2" id="KW-0564">Palmitate</keyword>
<name>A0A075K9H8_9GAMM</name>
<dbReference type="GO" id="GO:0015562">
    <property type="term" value="F:efflux transmembrane transporter activity"/>
    <property type="evidence" value="ECO:0007669"/>
    <property type="project" value="InterPro"/>
</dbReference>
<keyword evidence="4" id="KW-1185">Reference proteome</keyword>
<dbReference type="PANTHER" id="PTHR30203:SF21">
    <property type="entry name" value="OUTER MEMBRANE COMPONENT OF MULTIDRUG EFFLUX PUMP-RELATED"/>
    <property type="match status" value="1"/>
</dbReference>
<keyword evidence="2" id="KW-1134">Transmembrane beta strand</keyword>
<dbReference type="SUPFAM" id="SSF56954">
    <property type="entry name" value="Outer membrane efflux proteins (OEP)"/>
    <property type="match status" value="1"/>
</dbReference>
<evidence type="ECO:0000256" key="1">
    <source>
        <dbReference type="ARBA" id="ARBA00007613"/>
    </source>
</evidence>
<comment type="subcellular location">
    <subcellularLocation>
        <location evidence="2">Cell outer membrane</location>
        <topology evidence="2">Lipid-anchor</topology>
    </subcellularLocation>
</comment>
<dbReference type="Gene3D" id="1.20.1600.10">
    <property type="entry name" value="Outer membrane efflux proteins (OEP)"/>
    <property type="match status" value="1"/>
</dbReference>
<protein>
    <submittedName>
        <fullName evidence="3">Transporter</fullName>
    </submittedName>
</protein>
<gene>
    <name evidence="3" type="ORF">HY57_17260</name>
</gene>